<dbReference type="Gene3D" id="1.25.40.10">
    <property type="entry name" value="Tetratricopeptide repeat domain"/>
    <property type="match status" value="2"/>
</dbReference>
<proteinExistence type="predicted"/>
<dbReference type="Proteomes" id="UP000199666">
    <property type="component" value="Unassembled WGS sequence"/>
</dbReference>
<dbReference type="InterPro" id="IPR019734">
    <property type="entry name" value="TPR_rpt"/>
</dbReference>
<reference evidence="5 6" key="1">
    <citation type="submission" date="2016-10" db="EMBL/GenBank/DDBJ databases">
        <authorList>
            <person name="de Groot N.N."/>
        </authorList>
    </citation>
    <scope>NUCLEOTIDE SEQUENCE [LARGE SCALE GENOMIC DNA]</scope>
    <source>
        <strain evidence="5 6">DSM 18684</strain>
    </source>
</reference>
<dbReference type="AlphaFoldDB" id="A0A1I2U8P4"/>
<keyword evidence="2 3" id="KW-0802">TPR repeat</keyword>
<evidence type="ECO:0000256" key="2">
    <source>
        <dbReference type="ARBA" id="ARBA00022803"/>
    </source>
</evidence>
<dbReference type="PANTHER" id="PTHR44858:SF1">
    <property type="entry name" value="UDP-N-ACETYLGLUCOSAMINE--PEPTIDE N-ACETYLGLUCOSAMINYLTRANSFERASE SPINDLY-RELATED"/>
    <property type="match status" value="1"/>
</dbReference>
<evidence type="ECO:0000313" key="5">
    <source>
        <dbReference type="EMBL" id="SFG73555.1"/>
    </source>
</evidence>
<feature type="repeat" description="TPR" evidence="3">
    <location>
        <begin position="57"/>
        <end position="90"/>
    </location>
</feature>
<protein>
    <submittedName>
        <fullName evidence="5">TPR repeat-containing protein</fullName>
    </submittedName>
</protein>
<gene>
    <name evidence="5" type="ORF">SAMN04489864_10233</name>
</gene>
<dbReference type="EMBL" id="FOPP01000002">
    <property type="protein sequence ID" value="SFG73555.1"/>
    <property type="molecule type" value="Genomic_DNA"/>
</dbReference>
<evidence type="ECO:0000313" key="6">
    <source>
        <dbReference type="Proteomes" id="UP000199666"/>
    </source>
</evidence>
<dbReference type="Pfam" id="PF13414">
    <property type="entry name" value="TPR_11"/>
    <property type="match status" value="1"/>
</dbReference>
<feature type="signal peptide" evidence="4">
    <location>
        <begin position="1"/>
        <end position="22"/>
    </location>
</feature>
<sequence>MTYLKNKILLIVLFSSTFSSYAQNNFEKMGMQAWMKGDFKGAVAQLEKADNADPNNANVLRALGYSYFQCGDFENAISAYSRLITIKPNDYSAYYYRGKARLTIANAPKQALSQMRENFYVSAIKDFTKAIEINGEEDIQILQNRGIAYKDYAIFRSYKIKKSAEKTACVAVFNNSIADFQKVLTVQPLRRDIIDLMDYVKAQVASLK</sequence>
<feature type="chain" id="PRO_5011441390" evidence="4">
    <location>
        <begin position="23"/>
        <end position="208"/>
    </location>
</feature>
<keyword evidence="4" id="KW-0732">Signal</keyword>
<keyword evidence="1" id="KW-0677">Repeat</keyword>
<dbReference type="STRING" id="414048.SAMN04489864_10233"/>
<organism evidence="5 6">
    <name type="scientific">Pedobacter insulae</name>
    <dbReference type="NCBI Taxonomy" id="414048"/>
    <lineage>
        <taxon>Bacteria</taxon>
        <taxon>Pseudomonadati</taxon>
        <taxon>Bacteroidota</taxon>
        <taxon>Sphingobacteriia</taxon>
        <taxon>Sphingobacteriales</taxon>
        <taxon>Sphingobacteriaceae</taxon>
        <taxon>Pedobacter</taxon>
    </lineage>
</organism>
<accession>A0A1I2U8P4</accession>
<dbReference type="SMART" id="SM00028">
    <property type="entry name" value="TPR"/>
    <property type="match status" value="1"/>
</dbReference>
<evidence type="ECO:0000256" key="3">
    <source>
        <dbReference type="PROSITE-ProRule" id="PRU00339"/>
    </source>
</evidence>
<dbReference type="OrthoDB" id="789632at2"/>
<evidence type="ECO:0000256" key="1">
    <source>
        <dbReference type="ARBA" id="ARBA00022737"/>
    </source>
</evidence>
<dbReference type="InterPro" id="IPR011990">
    <property type="entry name" value="TPR-like_helical_dom_sf"/>
</dbReference>
<evidence type="ECO:0000256" key="4">
    <source>
        <dbReference type="SAM" id="SignalP"/>
    </source>
</evidence>
<dbReference type="PROSITE" id="PS50005">
    <property type="entry name" value="TPR"/>
    <property type="match status" value="1"/>
</dbReference>
<dbReference type="PANTHER" id="PTHR44858">
    <property type="entry name" value="TETRATRICOPEPTIDE REPEAT PROTEIN 6"/>
    <property type="match status" value="1"/>
</dbReference>
<keyword evidence="6" id="KW-1185">Reference proteome</keyword>
<dbReference type="InterPro" id="IPR050498">
    <property type="entry name" value="Ycf3"/>
</dbReference>
<dbReference type="PROSITE" id="PS50293">
    <property type="entry name" value="TPR_REGION"/>
    <property type="match status" value="1"/>
</dbReference>
<dbReference type="SUPFAM" id="SSF48452">
    <property type="entry name" value="TPR-like"/>
    <property type="match status" value="1"/>
</dbReference>
<name>A0A1I2U8P4_9SPHI</name>
<dbReference type="RefSeq" id="WP_090992099.1">
    <property type="nucleotide sequence ID" value="NZ_FOPP01000002.1"/>
</dbReference>